<protein>
    <submittedName>
        <fullName evidence="1">Uncharacterized protein</fullName>
    </submittedName>
</protein>
<evidence type="ECO:0000313" key="2">
    <source>
        <dbReference type="Proteomes" id="UP001226020"/>
    </source>
</evidence>
<gene>
    <name evidence="1" type="ORF">QJU57_03070</name>
</gene>
<comment type="caution">
    <text evidence="1">The sequence shown here is derived from an EMBL/GenBank/DDBJ whole genome shotgun (WGS) entry which is preliminary data.</text>
</comment>
<keyword evidence="2" id="KW-1185">Reference proteome</keyword>
<accession>A0AAW8CG79</accession>
<name>A0AAW8CG79_9PAST</name>
<evidence type="ECO:0000313" key="1">
    <source>
        <dbReference type="EMBL" id="MDP8148062.1"/>
    </source>
</evidence>
<reference evidence="1 2" key="1">
    <citation type="journal article" date="2023" name="Front. Microbiol.">
        <title>Phylogeography and host specificity of Pasteurellaceae pathogenic to sea-farmed fish in the north-east Atlantic.</title>
        <authorList>
            <person name="Gulla S."/>
            <person name="Colquhoun D.J."/>
            <person name="Olsen A.B."/>
            <person name="Spilsberg B."/>
            <person name="Lagesen K."/>
            <person name="Aakesson C.P."/>
            <person name="Strom S."/>
            <person name="Manji F."/>
            <person name="Birkbeck T.H."/>
            <person name="Nilsen H.K."/>
        </authorList>
    </citation>
    <scope>NUCLEOTIDE SEQUENCE [LARGE SCALE GENOMIC DNA]</scope>
    <source>
        <strain evidence="1 2">NVIB3131</strain>
    </source>
</reference>
<proteinExistence type="predicted"/>
<dbReference type="Proteomes" id="UP001226020">
    <property type="component" value="Unassembled WGS sequence"/>
</dbReference>
<organism evidence="1 2">
    <name type="scientific">Phocoenobacter atlanticus subsp. atlanticus</name>
    <dbReference type="NCBI Taxonomy" id="3061285"/>
    <lineage>
        <taxon>Bacteria</taxon>
        <taxon>Pseudomonadati</taxon>
        <taxon>Pseudomonadota</taxon>
        <taxon>Gammaproteobacteria</taxon>
        <taxon>Pasteurellales</taxon>
        <taxon>Pasteurellaceae</taxon>
        <taxon>Phocoenobacter</taxon>
        <taxon>Phocoenobacter atlanticus</taxon>
    </lineage>
</organism>
<dbReference type="RefSeq" id="WP_306351201.1">
    <property type="nucleotide sequence ID" value="NZ_JASAWV010000004.1"/>
</dbReference>
<dbReference type="EMBL" id="JASAXT010000004">
    <property type="protein sequence ID" value="MDP8148062.1"/>
    <property type="molecule type" value="Genomic_DNA"/>
</dbReference>
<dbReference type="AlphaFoldDB" id="A0AAW8CG79"/>
<sequence length="85" mass="10029">MKLEEIKKKAIELGKLDKKELNKYVATLFDQKNVSFLGCIEFVRINQGMSLFNAKKLFFELDFLTDDKKRQLTSSLEIMKSEYKE</sequence>